<reference evidence="5" key="1">
    <citation type="submission" date="2021-01" db="EMBL/GenBank/DDBJ databases">
        <authorList>
            <person name="Corre E."/>
            <person name="Pelletier E."/>
            <person name="Niang G."/>
            <person name="Scheremetjew M."/>
            <person name="Finn R."/>
            <person name="Kale V."/>
            <person name="Holt S."/>
            <person name="Cochrane G."/>
            <person name="Meng A."/>
            <person name="Brown T."/>
            <person name="Cohen L."/>
        </authorList>
    </citation>
    <scope>NUCLEOTIDE SEQUENCE</scope>
    <source>
        <strain evidence="5">CCMP1756</strain>
    </source>
</reference>
<dbReference type="EMBL" id="CAKKNE010000005">
    <property type="protein sequence ID" value="CAH0377557.1"/>
    <property type="molecule type" value="Genomic_DNA"/>
</dbReference>
<dbReference type="GO" id="GO:0000287">
    <property type="term" value="F:magnesium ion binding"/>
    <property type="evidence" value="ECO:0007669"/>
    <property type="project" value="InterPro"/>
</dbReference>
<dbReference type="OrthoDB" id="26719at2759"/>
<evidence type="ECO:0000313" key="6">
    <source>
        <dbReference type="EMBL" id="CAH0377557.1"/>
    </source>
</evidence>
<dbReference type="Proteomes" id="UP000789595">
    <property type="component" value="Unassembled WGS sequence"/>
</dbReference>
<feature type="domain" description="4'-phosphopantetheinyl transferase" evidence="3">
    <location>
        <begin position="146"/>
        <end position="254"/>
    </location>
</feature>
<proteinExistence type="predicted"/>
<dbReference type="AlphaFoldDB" id="A0A7S4E947"/>
<evidence type="ECO:0000256" key="2">
    <source>
        <dbReference type="ARBA" id="ARBA00022679"/>
    </source>
</evidence>
<dbReference type="PANTHER" id="PTHR12215">
    <property type="entry name" value="PHOSPHOPANTETHEINE TRANSFERASE"/>
    <property type="match status" value="1"/>
</dbReference>
<dbReference type="InterPro" id="IPR050559">
    <property type="entry name" value="P-Pant_transferase_sf"/>
</dbReference>
<gene>
    <name evidence="5" type="ORF">PCAL00307_LOCUS12811</name>
    <name evidence="6" type="ORF">PECAL_5P20950</name>
</gene>
<evidence type="ECO:0000313" key="7">
    <source>
        <dbReference type="Proteomes" id="UP000789595"/>
    </source>
</evidence>
<dbReference type="Gene3D" id="3.90.470.20">
    <property type="entry name" value="4'-phosphopantetheinyl transferase domain"/>
    <property type="match status" value="2"/>
</dbReference>
<dbReference type="GO" id="GO:0008897">
    <property type="term" value="F:holo-[acyl-carrier-protein] synthase activity"/>
    <property type="evidence" value="ECO:0007669"/>
    <property type="project" value="UniProtKB-EC"/>
</dbReference>
<keyword evidence="2" id="KW-0808">Transferase</keyword>
<dbReference type="EMBL" id="HBIW01014882">
    <property type="protein sequence ID" value="CAE0697375.1"/>
    <property type="molecule type" value="Transcribed_RNA"/>
</dbReference>
<dbReference type="EC" id="2.7.8.7" evidence="1"/>
<dbReference type="InterPro" id="IPR037143">
    <property type="entry name" value="4-PPantetheinyl_Trfase_dom_sf"/>
</dbReference>
<dbReference type="GO" id="GO:0019878">
    <property type="term" value="P:lysine biosynthetic process via aminoadipic acid"/>
    <property type="evidence" value="ECO:0007669"/>
    <property type="project" value="TreeGrafter"/>
</dbReference>
<evidence type="ECO:0000256" key="1">
    <source>
        <dbReference type="ARBA" id="ARBA00013172"/>
    </source>
</evidence>
<organism evidence="5">
    <name type="scientific">Pelagomonas calceolata</name>
    <dbReference type="NCBI Taxonomy" id="35677"/>
    <lineage>
        <taxon>Eukaryota</taxon>
        <taxon>Sar</taxon>
        <taxon>Stramenopiles</taxon>
        <taxon>Ochrophyta</taxon>
        <taxon>Pelagophyceae</taxon>
        <taxon>Pelagomonadales</taxon>
        <taxon>Pelagomonadaceae</taxon>
        <taxon>Pelagomonas</taxon>
    </lineage>
</organism>
<keyword evidence="7" id="KW-1185">Reference proteome</keyword>
<dbReference type="InterPro" id="IPR008278">
    <property type="entry name" value="4-PPantetheinyl_Trfase_dom"/>
</dbReference>
<evidence type="ECO:0000313" key="5">
    <source>
        <dbReference type="EMBL" id="CAE0697375.1"/>
    </source>
</evidence>
<dbReference type="Pfam" id="PF22624">
    <property type="entry name" value="AASDHPPT_N"/>
    <property type="match status" value="1"/>
</dbReference>
<protein>
    <recommendedName>
        <fullName evidence="1">holo-[acyl-carrier-protein] synthase</fullName>
        <ecNumber evidence="1">2.7.8.7</ecNumber>
    </recommendedName>
</protein>
<dbReference type="Pfam" id="PF01648">
    <property type="entry name" value="ACPS"/>
    <property type="match status" value="1"/>
</dbReference>
<dbReference type="SUPFAM" id="SSF56214">
    <property type="entry name" value="4'-phosphopantetheinyl transferase"/>
    <property type="match status" value="2"/>
</dbReference>
<evidence type="ECO:0000259" key="4">
    <source>
        <dbReference type="Pfam" id="PF22624"/>
    </source>
</evidence>
<evidence type="ECO:0000259" key="3">
    <source>
        <dbReference type="Pfam" id="PF01648"/>
    </source>
</evidence>
<dbReference type="InterPro" id="IPR055066">
    <property type="entry name" value="AASDHPPT_N"/>
</dbReference>
<dbReference type="GO" id="GO:0005829">
    <property type="term" value="C:cytosol"/>
    <property type="evidence" value="ECO:0007669"/>
    <property type="project" value="TreeGrafter"/>
</dbReference>
<dbReference type="PANTHER" id="PTHR12215:SF10">
    <property type="entry name" value="L-AMINOADIPATE-SEMIALDEHYDE DEHYDROGENASE-PHOSPHOPANTETHEINYL TRANSFERASE"/>
    <property type="match status" value="1"/>
</dbReference>
<name>A0A7S4E947_9STRA</name>
<sequence length="299" mass="32288">MGSLFSSAEDDAPPAAWRLGGEREAIARRLGREEGGAVRWACRVDAVEPGSEAFEALRLTIDDERERARVLAFAKPADQKRALVSRVLARRCARVGLVDAYEGVTRTARGKPYAVARGAPPHANFNFSVSHDGDYVLVASEPLALVGVDVCGGKQRCEALSESLEPYRAAFSIEEWAAFFSGGVDLDAFLALWACKEAFAKALGQGLAYDLSRVEFVGYARGGRGPFASAHVVLDGRVDRRWRVDVAFLDEWHCAAVCRGPPGDGLLPFFAAPGAGRDGGPAWRRVLDEARPPFKLVGL</sequence>
<feature type="domain" description="4'-phosphopantetheinyl transferase N-terminal" evidence="4">
    <location>
        <begin position="49"/>
        <end position="142"/>
    </location>
</feature>
<reference evidence="6" key="2">
    <citation type="submission" date="2021-11" db="EMBL/GenBank/DDBJ databases">
        <authorList>
            <consortium name="Genoscope - CEA"/>
            <person name="William W."/>
        </authorList>
    </citation>
    <scope>NUCLEOTIDE SEQUENCE</scope>
</reference>
<accession>A0A7S4E947</accession>